<dbReference type="PANTHER" id="PTHR43459:SF1">
    <property type="entry name" value="EG:BACN32G11.4 PROTEIN"/>
    <property type="match status" value="1"/>
</dbReference>
<protein>
    <submittedName>
        <fullName evidence="2">Enoyl-CoA hydratase</fullName>
        <ecNumber evidence="2">4.2.1.17</ecNumber>
    </submittedName>
</protein>
<keyword evidence="3" id="KW-1185">Reference proteome</keyword>
<dbReference type="Gene3D" id="1.10.12.10">
    <property type="entry name" value="Lyase 2-enoyl-coa Hydratase, Chain A, domain 2"/>
    <property type="match status" value="1"/>
</dbReference>
<proteinExistence type="inferred from homology"/>
<reference evidence="3" key="1">
    <citation type="journal article" date="2019" name="Int. J. Syst. Evol. Microbiol.">
        <title>The Global Catalogue of Microorganisms (GCM) 10K type strain sequencing project: providing services to taxonomists for standard genome sequencing and annotation.</title>
        <authorList>
            <consortium name="The Broad Institute Genomics Platform"/>
            <consortium name="The Broad Institute Genome Sequencing Center for Infectious Disease"/>
            <person name="Wu L."/>
            <person name="Ma J."/>
        </authorList>
    </citation>
    <scope>NUCLEOTIDE SEQUENCE [LARGE SCALE GENOMIC DNA]</scope>
    <source>
        <strain evidence="3">CCUG 56607</strain>
    </source>
</reference>
<dbReference type="GO" id="GO:0004300">
    <property type="term" value="F:enoyl-CoA hydratase activity"/>
    <property type="evidence" value="ECO:0007669"/>
    <property type="project" value="UniProtKB-EC"/>
</dbReference>
<evidence type="ECO:0000313" key="2">
    <source>
        <dbReference type="EMBL" id="MFD1017738.1"/>
    </source>
</evidence>
<sequence length="256" mass="29021">MNYFELEQKDNVIHLRIARGEKYNALHVEMIEEFVTALEQVEENSAQVVVISGKGEGFCAGGDVTMMKEVAEESKFNEAMQNIEEIVTRIYSMDKIVLSAIHGPAVGLGLSIALAADYVIAVPDARISMNFIGIGLMPDGGGHFWLQERMGTHKAKQFAWSGQELRAKEAFDFNLIDKVVDGDLFEEADALALKWSRSPLRSMIATKKIYHQHGLHKLTEYLEKERKYQWELRQSSDHQEGVQAFLEKRRPEFTGN</sequence>
<dbReference type="EMBL" id="JBHTKL010000001">
    <property type="protein sequence ID" value="MFD1017738.1"/>
    <property type="molecule type" value="Genomic_DNA"/>
</dbReference>
<dbReference type="InterPro" id="IPR001753">
    <property type="entry name" value="Enoyl-CoA_hydra/iso"/>
</dbReference>
<dbReference type="Gene3D" id="3.90.226.10">
    <property type="entry name" value="2-enoyl-CoA Hydratase, Chain A, domain 1"/>
    <property type="match status" value="1"/>
</dbReference>
<keyword evidence="2" id="KW-0456">Lyase</keyword>
<evidence type="ECO:0000256" key="1">
    <source>
        <dbReference type="ARBA" id="ARBA00005254"/>
    </source>
</evidence>
<name>A0ABW3KZI7_9BACI</name>
<dbReference type="RefSeq" id="WP_386055710.1">
    <property type="nucleotide sequence ID" value="NZ_JBHTKL010000001.1"/>
</dbReference>
<accession>A0ABW3KZI7</accession>
<dbReference type="InterPro" id="IPR014748">
    <property type="entry name" value="Enoyl-CoA_hydra_C"/>
</dbReference>
<evidence type="ECO:0000313" key="3">
    <source>
        <dbReference type="Proteomes" id="UP001596990"/>
    </source>
</evidence>
<comment type="caution">
    <text evidence="2">The sequence shown here is derived from an EMBL/GenBank/DDBJ whole genome shotgun (WGS) entry which is preliminary data.</text>
</comment>
<dbReference type="Pfam" id="PF00378">
    <property type="entry name" value="ECH_1"/>
    <property type="match status" value="1"/>
</dbReference>
<dbReference type="SUPFAM" id="SSF52096">
    <property type="entry name" value="ClpP/crotonase"/>
    <property type="match status" value="1"/>
</dbReference>
<dbReference type="InterPro" id="IPR029045">
    <property type="entry name" value="ClpP/crotonase-like_dom_sf"/>
</dbReference>
<gene>
    <name evidence="2" type="ORF">ACFQ2J_00890</name>
</gene>
<dbReference type="EC" id="4.2.1.17" evidence="2"/>
<dbReference type="PANTHER" id="PTHR43459">
    <property type="entry name" value="ENOYL-COA HYDRATASE"/>
    <property type="match status" value="1"/>
</dbReference>
<dbReference type="Proteomes" id="UP001596990">
    <property type="component" value="Unassembled WGS sequence"/>
</dbReference>
<dbReference type="NCBIfam" id="NF005804">
    <property type="entry name" value="PRK07659.1"/>
    <property type="match status" value="1"/>
</dbReference>
<dbReference type="CDD" id="cd06558">
    <property type="entry name" value="crotonase-like"/>
    <property type="match status" value="1"/>
</dbReference>
<comment type="similarity">
    <text evidence="1">Belongs to the enoyl-CoA hydratase/isomerase family.</text>
</comment>
<organism evidence="2 3">
    <name type="scientific">Thalassobacillus hwangdonensis</name>
    <dbReference type="NCBI Taxonomy" id="546108"/>
    <lineage>
        <taxon>Bacteria</taxon>
        <taxon>Bacillati</taxon>
        <taxon>Bacillota</taxon>
        <taxon>Bacilli</taxon>
        <taxon>Bacillales</taxon>
        <taxon>Bacillaceae</taxon>
        <taxon>Thalassobacillus</taxon>
    </lineage>
</organism>